<feature type="coiled-coil region" evidence="1">
    <location>
        <begin position="31"/>
        <end position="141"/>
    </location>
</feature>
<name>A0A8C6QIQ0_NANGA</name>
<dbReference type="Proteomes" id="UP000694381">
    <property type="component" value="Unassembled WGS sequence"/>
</dbReference>
<evidence type="ECO:0000256" key="1">
    <source>
        <dbReference type="SAM" id="Coils"/>
    </source>
</evidence>
<keyword evidence="4" id="KW-1185">Reference proteome</keyword>
<feature type="compositionally biased region" description="Basic and acidic residues" evidence="2">
    <location>
        <begin position="262"/>
        <end position="279"/>
    </location>
</feature>
<evidence type="ECO:0000313" key="4">
    <source>
        <dbReference type="Proteomes" id="UP000694381"/>
    </source>
</evidence>
<sequence length="337" mass="39253">VLGMEGQTRQRPSRVQILPWQPENSPTAVGLQALEESFAEEKHRAQEALKEEQKRVQELESHLSCQKEVLENTLAHERRKVKEALEVERRRIQDLENQLTQQKEISENNLAYERLKMGEALEKEKRRVEDLENHLTKQREEIELKGQIENVLNNKLNDALAMVEETRQMKTAEVLKAECLTLKLNETLAELETAKTKVIVTEDQVRLQQQAMKALQEEQESQKHGFEEEIAVYKEQIRQHSQTIVSLEERLHQVTQHHKKIEGEIATLKDIDPAQKEETPQEPLSSPPLDSNTKEMTCDYLIEDLLTAQREILSQQEVIMRLRTDLNDAHSRMSDLR</sequence>
<feature type="compositionally biased region" description="Polar residues" evidence="2">
    <location>
        <begin position="282"/>
        <end position="291"/>
    </location>
</feature>
<keyword evidence="1" id="KW-0175">Coiled coil</keyword>
<dbReference type="GeneTree" id="ENSGT00940000154171"/>
<organism evidence="3 4">
    <name type="scientific">Nannospalax galili</name>
    <name type="common">Northern Israeli blind subterranean mole rat</name>
    <name type="synonym">Spalax galili</name>
    <dbReference type="NCBI Taxonomy" id="1026970"/>
    <lineage>
        <taxon>Eukaryota</taxon>
        <taxon>Metazoa</taxon>
        <taxon>Chordata</taxon>
        <taxon>Craniata</taxon>
        <taxon>Vertebrata</taxon>
        <taxon>Euteleostomi</taxon>
        <taxon>Mammalia</taxon>
        <taxon>Eutheria</taxon>
        <taxon>Euarchontoglires</taxon>
        <taxon>Glires</taxon>
        <taxon>Rodentia</taxon>
        <taxon>Myomorpha</taxon>
        <taxon>Muroidea</taxon>
        <taxon>Spalacidae</taxon>
        <taxon>Spalacinae</taxon>
        <taxon>Nannospalax</taxon>
    </lineage>
</organism>
<evidence type="ECO:0000256" key="2">
    <source>
        <dbReference type="SAM" id="MobiDB-lite"/>
    </source>
</evidence>
<proteinExistence type="predicted"/>
<dbReference type="AlphaFoldDB" id="A0A8C6QIQ0"/>
<dbReference type="Ensembl" id="ENSNGAT00000003343.1">
    <property type="protein sequence ID" value="ENSNGAP00000002701.1"/>
    <property type="gene ID" value="ENSNGAG00000002450.1"/>
</dbReference>
<gene>
    <name evidence="3" type="primary">Fhad1</name>
</gene>
<reference evidence="3" key="1">
    <citation type="submission" date="2025-08" db="UniProtKB">
        <authorList>
            <consortium name="Ensembl"/>
        </authorList>
    </citation>
    <scope>IDENTIFICATION</scope>
</reference>
<protein>
    <submittedName>
        <fullName evidence="3">Forkhead-associated phosphopeptide binding domain 1</fullName>
    </submittedName>
</protein>
<evidence type="ECO:0000313" key="3">
    <source>
        <dbReference type="Ensembl" id="ENSNGAP00000002701.1"/>
    </source>
</evidence>
<feature type="region of interest" description="Disordered" evidence="2">
    <location>
        <begin position="262"/>
        <end position="293"/>
    </location>
</feature>
<reference evidence="3" key="2">
    <citation type="submission" date="2025-09" db="UniProtKB">
        <authorList>
            <consortium name="Ensembl"/>
        </authorList>
    </citation>
    <scope>IDENTIFICATION</scope>
</reference>
<accession>A0A8C6QIQ0</accession>